<proteinExistence type="predicted"/>
<evidence type="ECO:0000256" key="1">
    <source>
        <dbReference type="SAM" id="MobiDB-lite"/>
    </source>
</evidence>
<gene>
    <name evidence="2" type="ORF">PF002_g23919</name>
</gene>
<dbReference type="InterPro" id="IPR043128">
    <property type="entry name" value="Rev_trsase/Diguanyl_cyclase"/>
</dbReference>
<protein>
    <recommendedName>
        <fullName evidence="4">Reverse transcriptase domain-containing protein</fullName>
    </recommendedName>
</protein>
<feature type="compositionally biased region" description="Low complexity" evidence="1">
    <location>
        <begin position="179"/>
        <end position="190"/>
    </location>
</feature>
<evidence type="ECO:0000313" key="2">
    <source>
        <dbReference type="EMBL" id="KAE9193394.1"/>
    </source>
</evidence>
<reference evidence="2 3" key="1">
    <citation type="submission" date="2018-08" db="EMBL/GenBank/DDBJ databases">
        <title>Genomic investigation of the strawberry pathogen Phytophthora fragariae indicates pathogenicity is determined by transcriptional variation in three key races.</title>
        <authorList>
            <person name="Adams T.M."/>
            <person name="Armitage A.D."/>
            <person name="Sobczyk M.K."/>
            <person name="Bates H.J."/>
            <person name="Dunwell J.M."/>
            <person name="Nellist C.F."/>
            <person name="Harrison R.J."/>
        </authorList>
    </citation>
    <scope>NUCLEOTIDE SEQUENCE [LARGE SCALE GENOMIC DNA]</scope>
    <source>
        <strain evidence="2 3">BC-1</strain>
    </source>
</reference>
<comment type="caution">
    <text evidence="2">The sequence shown here is derived from an EMBL/GenBank/DDBJ whole genome shotgun (WGS) entry which is preliminary data.</text>
</comment>
<dbReference type="AlphaFoldDB" id="A0A6A3X6S9"/>
<feature type="region of interest" description="Disordered" evidence="1">
    <location>
        <begin position="170"/>
        <end position="214"/>
    </location>
</feature>
<dbReference type="PANTHER" id="PTHR37984:SF5">
    <property type="entry name" value="PROTEIN NYNRIN-LIKE"/>
    <property type="match status" value="1"/>
</dbReference>
<accession>A0A6A3X6S9</accession>
<evidence type="ECO:0008006" key="4">
    <source>
        <dbReference type="Google" id="ProtNLM"/>
    </source>
</evidence>
<organism evidence="2 3">
    <name type="scientific">Phytophthora fragariae</name>
    <dbReference type="NCBI Taxonomy" id="53985"/>
    <lineage>
        <taxon>Eukaryota</taxon>
        <taxon>Sar</taxon>
        <taxon>Stramenopiles</taxon>
        <taxon>Oomycota</taxon>
        <taxon>Peronosporomycetes</taxon>
        <taxon>Peronosporales</taxon>
        <taxon>Peronosporaceae</taxon>
        <taxon>Phytophthora</taxon>
    </lineage>
</organism>
<dbReference type="CDD" id="cd01647">
    <property type="entry name" value="RT_LTR"/>
    <property type="match status" value="1"/>
</dbReference>
<evidence type="ECO:0000313" key="3">
    <source>
        <dbReference type="Proteomes" id="UP000440367"/>
    </source>
</evidence>
<dbReference type="Gene3D" id="3.30.70.270">
    <property type="match status" value="3"/>
</dbReference>
<dbReference type="InterPro" id="IPR050951">
    <property type="entry name" value="Retrovirus_Pol_polyprotein"/>
</dbReference>
<dbReference type="Gene3D" id="3.10.10.10">
    <property type="entry name" value="HIV Type 1 Reverse Transcriptase, subunit A, domain 1"/>
    <property type="match status" value="1"/>
</dbReference>
<sequence length="602" mass="67737">MPWLARYQPEIDWLARSVRRRVGYDVSEVFTHLLVAPSRHVAVVDRTSTTQPPPRESDGPRCVECAASVIGPVSNPPSRAREGMKKNTVEQWLPCEKNAVEQRLPYENQAVEQRLPYEKNAVEQGLPHVKNAVEQRLPLENATVEQRLPFADDSVAQQDLRDTGMVETELPCLEEGEVSSSETSASSSGSRRLRKSKRNRSGRRRLRRRSTVVDQAPSSEILNVVEYSEVSPNHVRAIEVANPPTDAATITRLPGLSWKHFLRDLKAGEIEQVCLLTGSDQPDVLTNAVSNDASSSRPKAAEPKSVREACFAAQSWQALQDSNHPVYSLAREFEDIFPEKIPAELPAERGFRHEIDLVPGSKYCVTRQWPLPRDQVQAIDDFFEGRRKAGHVRESISPHSSPTFCVKKATGGWRIVHAFNKLNDATIPAQTPIPRKDMILDIMSGSVIYSAIDLTDGFYQVLMRESDIPLTAVSTPSGMLWDYFVDIFVYSRAEDGHSAVDVHLRHLRKVFEKMRENKLYANLKKCVFCAPEIPVLDCYVSKSGVRADPQKTSSICSWPTPKNQTELRRWVGLANYLHKYTNDYAGLIQPMSSLLSKDVAWN</sequence>
<dbReference type="EMBL" id="QXGD01002117">
    <property type="protein sequence ID" value="KAE9193394.1"/>
    <property type="molecule type" value="Genomic_DNA"/>
</dbReference>
<dbReference type="PANTHER" id="PTHR37984">
    <property type="entry name" value="PROTEIN CBG26694"/>
    <property type="match status" value="1"/>
</dbReference>
<dbReference type="Proteomes" id="UP000440367">
    <property type="component" value="Unassembled WGS sequence"/>
</dbReference>
<feature type="compositionally biased region" description="Basic residues" evidence="1">
    <location>
        <begin position="191"/>
        <end position="210"/>
    </location>
</feature>
<dbReference type="InterPro" id="IPR043502">
    <property type="entry name" value="DNA/RNA_pol_sf"/>
</dbReference>
<name>A0A6A3X6S9_9STRA</name>
<dbReference type="SUPFAM" id="SSF56672">
    <property type="entry name" value="DNA/RNA polymerases"/>
    <property type="match status" value="1"/>
</dbReference>